<proteinExistence type="predicted"/>
<dbReference type="AlphaFoldDB" id="A0A380D9W5"/>
<organism evidence="1 2">
    <name type="scientific">Serratia quinivorans</name>
    <dbReference type="NCBI Taxonomy" id="137545"/>
    <lineage>
        <taxon>Bacteria</taxon>
        <taxon>Pseudomonadati</taxon>
        <taxon>Pseudomonadota</taxon>
        <taxon>Gammaproteobacteria</taxon>
        <taxon>Enterobacterales</taxon>
        <taxon>Yersiniaceae</taxon>
        <taxon>Serratia</taxon>
    </lineage>
</organism>
<dbReference type="Proteomes" id="UP000255529">
    <property type="component" value="Unassembled WGS sequence"/>
</dbReference>
<evidence type="ECO:0000313" key="2">
    <source>
        <dbReference type="Proteomes" id="UP000255529"/>
    </source>
</evidence>
<accession>A0A380D9W5</accession>
<name>A0A380D9W5_9GAMM</name>
<evidence type="ECO:0000313" key="1">
    <source>
        <dbReference type="EMBL" id="SUJ86182.1"/>
    </source>
</evidence>
<dbReference type="RefSeq" id="WP_129939537.1">
    <property type="nucleotide sequence ID" value="NZ_CAMKUF010000010.1"/>
</dbReference>
<gene>
    <name evidence="1" type="ORF">NCTC11544_05902</name>
</gene>
<dbReference type="EMBL" id="UGYN01000003">
    <property type="protein sequence ID" value="SUJ86182.1"/>
    <property type="molecule type" value="Genomic_DNA"/>
</dbReference>
<sequence length="535" mass="56218">MSVTISLTDTNITVGGTGSGSITDVGIADGTVYTITSSDDTIATVDNSSVTLSSEGATFDITGVSEGSGITFTATQDDDTTNTATTTESLDVTVNAATFTVDLSADELAIGEDVLGTITDTENPEGTLFDLSVSTPGIVDLPQPSVTLDDTGKAEFTITGTGEGTTTVTVTQSSNPSNTYTTEAVTVEAGVTNYTVNFFNTPQDYWTSDWELISTPITVEVIDPETGLPAAGVDIELSDDSNANIVWGGNGNIGVTSSVGQFHTLLSLAGPPEAGTKTYTITVNVNGSPSADYVLLIANPTLTAPNFPLAVSNFLSQEAVDAGVYTRIFYPNQREGDAINLFWGGSIIHYNVGSSSESISIPIPEEYLIQGYYATGFSVTDINNNNSFSSVYQVVVQNSHHTGVLDQPAPIVPLAGDGIINQSDLYKGVTVEVTPDSSWLYLSPRGISIFWVGYNEDGITSPTAQQHQTFSAEEVMAAMTNDTPLVMSVDEATLVALGTGTADAYYTVLDKTAVIHSSKLYNSRVDVEPPGKKKK</sequence>
<protein>
    <submittedName>
        <fullName evidence="1">Uncharacterized protein</fullName>
    </submittedName>
</protein>
<reference evidence="1 2" key="1">
    <citation type="submission" date="2018-06" db="EMBL/GenBank/DDBJ databases">
        <authorList>
            <consortium name="Pathogen Informatics"/>
            <person name="Doyle S."/>
        </authorList>
    </citation>
    <scope>NUCLEOTIDE SEQUENCE [LARGE SCALE GENOMIC DNA]</scope>
    <source>
        <strain evidence="1 2">NCTC11544</strain>
    </source>
</reference>